<dbReference type="Pfam" id="PF00532">
    <property type="entry name" value="Peripla_BP_1"/>
    <property type="match status" value="1"/>
</dbReference>
<comment type="caution">
    <text evidence="5">The sequence shown here is derived from an EMBL/GenBank/DDBJ whole genome shotgun (WGS) entry which is preliminary data.</text>
</comment>
<feature type="domain" description="HTH lacI-type" evidence="4">
    <location>
        <begin position="14"/>
        <end position="66"/>
    </location>
</feature>
<dbReference type="PANTHER" id="PTHR30146:SF109">
    <property type="entry name" value="HTH-TYPE TRANSCRIPTIONAL REGULATOR GALS"/>
    <property type="match status" value="1"/>
</dbReference>
<dbReference type="InterPro" id="IPR001761">
    <property type="entry name" value="Peripla_BP/Lac1_sug-bd_dom"/>
</dbReference>
<name>A0A412ZEV3_9FIRM</name>
<evidence type="ECO:0000313" key="5">
    <source>
        <dbReference type="EMBL" id="RGV78757.1"/>
    </source>
</evidence>
<keyword evidence="2 5" id="KW-0238">DNA-binding</keyword>
<dbReference type="PROSITE" id="PS50932">
    <property type="entry name" value="HTH_LACI_2"/>
    <property type="match status" value="1"/>
</dbReference>
<protein>
    <submittedName>
        <fullName evidence="5">LacI family DNA-binding transcriptional regulator</fullName>
    </submittedName>
</protein>
<reference evidence="5 6" key="1">
    <citation type="submission" date="2018-08" db="EMBL/GenBank/DDBJ databases">
        <title>A genome reference for cultivated species of the human gut microbiota.</title>
        <authorList>
            <person name="Zou Y."/>
            <person name="Xue W."/>
            <person name="Luo G."/>
        </authorList>
    </citation>
    <scope>NUCLEOTIDE SEQUENCE [LARGE SCALE GENOMIC DNA]</scope>
    <source>
        <strain evidence="5 6">AF14-18</strain>
    </source>
</reference>
<dbReference type="Gene3D" id="1.10.260.40">
    <property type="entry name" value="lambda repressor-like DNA-binding domains"/>
    <property type="match status" value="1"/>
</dbReference>
<dbReference type="RefSeq" id="WP_118017459.1">
    <property type="nucleotide sequence ID" value="NZ_CAUHGS010000001.1"/>
</dbReference>
<dbReference type="Proteomes" id="UP000284543">
    <property type="component" value="Unassembled WGS sequence"/>
</dbReference>
<dbReference type="Gene3D" id="3.40.50.2300">
    <property type="match status" value="2"/>
</dbReference>
<evidence type="ECO:0000313" key="6">
    <source>
        <dbReference type="Proteomes" id="UP000284543"/>
    </source>
</evidence>
<gene>
    <name evidence="5" type="ORF">DWW02_03220</name>
</gene>
<proteinExistence type="predicted"/>
<dbReference type="SUPFAM" id="SSF53822">
    <property type="entry name" value="Periplasmic binding protein-like I"/>
    <property type="match status" value="1"/>
</dbReference>
<evidence type="ECO:0000256" key="1">
    <source>
        <dbReference type="ARBA" id="ARBA00023015"/>
    </source>
</evidence>
<dbReference type="CDD" id="cd06278">
    <property type="entry name" value="PBP1_LacI-like"/>
    <property type="match status" value="1"/>
</dbReference>
<dbReference type="SUPFAM" id="SSF47413">
    <property type="entry name" value="lambda repressor-like DNA-binding domains"/>
    <property type="match status" value="1"/>
</dbReference>
<dbReference type="Pfam" id="PF00356">
    <property type="entry name" value="LacI"/>
    <property type="match status" value="1"/>
</dbReference>
<evidence type="ECO:0000256" key="3">
    <source>
        <dbReference type="ARBA" id="ARBA00023163"/>
    </source>
</evidence>
<keyword evidence="1" id="KW-0805">Transcription regulation</keyword>
<dbReference type="PANTHER" id="PTHR30146">
    <property type="entry name" value="LACI-RELATED TRANSCRIPTIONAL REPRESSOR"/>
    <property type="match status" value="1"/>
</dbReference>
<dbReference type="GO" id="GO:0003700">
    <property type="term" value="F:DNA-binding transcription factor activity"/>
    <property type="evidence" value="ECO:0007669"/>
    <property type="project" value="TreeGrafter"/>
</dbReference>
<dbReference type="InterPro" id="IPR028082">
    <property type="entry name" value="Peripla_BP_I"/>
</dbReference>
<keyword evidence="3" id="KW-0804">Transcription</keyword>
<organism evidence="5 6">
    <name type="scientific">Enterocloster bolteae</name>
    <dbReference type="NCBI Taxonomy" id="208479"/>
    <lineage>
        <taxon>Bacteria</taxon>
        <taxon>Bacillati</taxon>
        <taxon>Bacillota</taxon>
        <taxon>Clostridia</taxon>
        <taxon>Lachnospirales</taxon>
        <taxon>Lachnospiraceae</taxon>
        <taxon>Enterocloster</taxon>
    </lineage>
</organism>
<dbReference type="CDD" id="cd01392">
    <property type="entry name" value="HTH_LacI"/>
    <property type="match status" value="1"/>
</dbReference>
<sequence length="340" mass="38039">MIDKRMIKSISSFDVAKRAGVSQSSVSRVFNEKWNDRISHKTREKVLKAAEELGYSPNALARGLNSNRTGIIGVVLSDTYNVYYYGLLNILTNLLQEYGLRVMVFNTAPDSDINQILRRLLEYCVDGIIITSSALTHKISGEWKKKGIPLVLLNVYSPNTDINMVYSDNYGAGERAARFLYGLGMREFAYVSAEESCYLNHDERQEGFLGGLKQCGITQCMIQAGDYSYESGYRAGDRIFASGLPVEAIFCANDLMALGVMDCGRLKYKYVPGEDYSIMGLDDTFAASLRSYSLTVLQQQNGILCKEAVRVLIENMENPEMPPETVAVPMQLIVRNTVRH</sequence>
<dbReference type="InterPro" id="IPR010982">
    <property type="entry name" value="Lambda_DNA-bd_dom_sf"/>
</dbReference>
<evidence type="ECO:0000259" key="4">
    <source>
        <dbReference type="PROSITE" id="PS50932"/>
    </source>
</evidence>
<dbReference type="EMBL" id="QRZM01000001">
    <property type="protein sequence ID" value="RGV78757.1"/>
    <property type="molecule type" value="Genomic_DNA"/>
</dbReference>
<dbReference type="SMART" id="SM00354">
    <property type="entry name" value="HTH_LACI"/>
    <property type="match status" value="1"/>
</dbReference>
<accession>A0A412ZEV3</accession>
<dbReference type="InterPro" id="IPR000843">
    <property type="entry name" value="HTH_LacI"/>
</dbReference>
<evidence type="ECO:0000256" key="2">
    <source>
        <dbReference type="ARBA" id="ARBA00023125"/>
    </source>
</evidence>
<dbReference type="GO" id="GO:0000976">
    <property type="term" value="F:transcription cis-regulatory region binding"/>
    <property type="evidence" value="ECO:0007669"/>
    <property type="project" value="TreeGrafter"/>
</dbReference>
<dbReference type="AlphaFoldDB" id="A0A412ZEV3"/>